<keyword evidence="4 10" id="KW-1133">Transmembrane helix</keyword>
<dbReference type="PROSITE" id="PS50042">
    <property type="entry name" value="CNMP_BINDING_3"/>
    <property type="match status" value="1"/>
</dbReference>
<evidence type="ECO:0000313" key="15">
    <source>
        <dbReference type="Proteomes" id="UP000320475"/>
    </source>
</evidence>
<evidence type="ECO:0000313" key="14">
    <source>
        <dbReference type="Proteomes" id="UP000317494"/>
    </source>
</evidence>
<keyword evidence="2" id="KW-0813">Transport</keyword>
<evidence type="ECO:0000256" key="2">
    <source>
        <dbReference type="ARBA" id="ARBA00022448"/>
    </source>
</evidence>
<dbReference type="STRING" id="286115.A0A507CDA3"/>
<keyword evidence="14" id="KW-1185">Reference proteome</keyword>
<feature type="region of interest" description="Disordered" evidence="9">
    <location>
        <begin position="667"/>
        <end position="701"/>
    </location>
</feature>
<dbReference type="GO" id="GO:0016020">
    <property type="term" value="C:membrane"/>
    <property type="evidence" value="ECO:0007669"/>
    <property type="project" value="UniProtKB-SubCell"/>
</dbReference>
<evidence type="ECO:0000256" key="8">
    <source>
        <dbReference type="ARBA" id="ARBA00023303"/>
    </source>
</evidence>
<dbReference type="InterPro" id="IPR018490">
    <property type="entry name" value="cNMP-bd_dom_sf"/>
</dbReference>
<dbReference type="Proteomes" id="UP000320475">
    <property type="component" value="Unassembled WGS sequence"/>
</dbReference>
<dbReference type="InterPro" id="IPR014710">
    <property type="entry name" value="RmlC-like_jellyroll"/>
</dbReference>
<dbReference type="SUPFAM" id="SSF51206">
    <property type="entry name" value="cAMP-binding domain-like"/>
    <property type="match status" value="1"/>
</dbReference>
<evidence type="ECO:0000256" key="1">
    <source>
        <dbReference type="ARBA" id="ARBA00004141"/>
    </source>
</evidence>
<evidence type="ECO:0000313" key="12">
    <source>
        <dbReference type="EMBL" id="TPX36422.1"/>
    </source>
</evidence>
<evidence type="ECO:0000256" key="6">
    <source>
        <dbReference type="ARBA" id="ARBA00023136"/>
    </source>
</evidence>
<reference evidence="14 15" key="1">
    <citation type="journal article" date="2019" name="Sci. Rep.">
        <title>Comparative genomics of chytrid fungi reveal insights into the obligate biotrophic and pathogenic lifestyle of Synchytrium endobioticum.</title>
        <authorList>
            <person name="van de Vossenberg B.T.L.H."/>
            <person name="Warris S."/>
            <person name="Nguyen H.D.T."/>
            <person name="van Gent-Pelzer M.P.E."/>
            <person name="Joly D.L."/>
            <person name="van de Geest H.C."/>
            <person name="Bonants P.J.M."/>
            <person name="Smith D.S."/>
            <person name="Levesque C.A."/>
            <person name="van der Lee T.A.J."/>
        </authorList>
    </citation>
    <scope>NUCLEOTIDE SEQUENCE [LARGE SCALE GENOMIC DNA]</scope>
    <source>
        <strain evidence="13 15">LEV6574</strain>
        <strain evidence="12 14">MB42</strain>
    </source>
</reference>
<evidence type="ECO:0000256" key="5">
    <source>
        <dbReference type="ARBA" id="ARBA00023065"/>
    </source>
</evidence>
<dbReference type="OrthoDB" id="415460at2759"/>
<dbReference type="GO" id="GO:0005249">
    <property type="term" value="F:voltage-gated potassium channel activity"/>
    <property type="evidence" value="ECO:0007669"/>
    <property type="project" value="InterPro"/>
</dbReference>
<name>A0A507CDA3_9FUNG</name>
<evidence type="ECO:0000256" key="7">
    <source>
        <dbReference type="ARBA" id="ARBA00023286"/>
    </source>
</evidence>
<keyword evidence="3 10" id="KW-0812">Transmembrane</keyword>
<dbReference type="InterPro" id="IPR003938">
    <property type="entry name" value="K_chnl_volt-dep_EAG/ELK/ERG"/>
</dbReference>
<dbReference type="GO" id="GO:0044877">
    <property type="term" value="F:protein-containing complex binding"/>
    <property type="evidence" value="ECO:0007669"/>
    <property type="project" value="TreeGrafter"/>
</dbReference>
<dbReference type="Pfam" id="PF00520">
    <property type="entry name" value="Ion_trans"/>
    <property type="match status" value="1"/>
</dbReference>
<sequence length="701" mass="77876">MGQKDGLPPSMAENWLEFALKFYVLPGGRFLAIWDGFIVFVAVLNTFMLTFMAAFQLHTPGAWVLCYLIDVIFIADIYIKFHRAFLSNGFWVVFPKDMALRYLVSVEFWIDALSSFPFDIFVLSFIGVSTGLPVIQYLALVRLPKLIRIRCVVTYFMREEQKLHSGFMLQLVKFITYMITILHCVACVWFAMACGGQGDSGPICSLNSWVSSRTFDATNETLFGLYVDSIYWATTTLTTTGYGDIHPDNTGERVMALIVMIIGILFFGYISGTIASSLSNMDSRRVTYRQKMDAVVEYMRTRDMEDDLKGRVLDYFDYAWNRNKGIDVRHLFDEMPATFRGDLMYTLNVKIIDQVKVFSQCSIGFRRTVAYTIKFYLYTAEESLAHAGDLAQEMYFITQGRIDVFDGADKDQKRALKCLIEGGAFGYAATILGGFHEYSAKAICNSDVFVLTRDEIEGIFRAYPEDAKIVRLACEREQHQTTLQSRKLKPARSEDSDRDLLSESPHVLGGDKYSKVHGSQGFLIMDSPAPIQETSAVSKRRSITKRGLLGRIETQDTSDGSKGDVRSSQHPSPTILNTKPYMSSMDGSDKKSLSLTRRASVGRTAPLHGSSSVANATDGVRASTTSALAADAATSAINNNEVKISIPPEVNTVSVLSNGHLQQYGLLPPTLEDDEATRSKASLPASTAGDSSSERASAADI</sequence>
<dbReference type="PANTHER" id="PTHR45638">
    <property type="entry name" value="CYCLIC NUCLEOTIDE-GATED CATION CHANNEL SUBUNIT A"/>
    <property type="match status" value="1"/>
</dbReference>
<dbReference type="SUPFAM" id="SSF81324">
    <property type="entry name" value="Voltage-gated potassium channels"/>
    <property type="match status" value="1"/>
</dbReference>
<dbReference type="Pfam" id="PF00027">
    <property type="entry name" value="cNMP_binding"/>
    <property type="match status" value="1"/>
</dbReference>
<dbReference type="Proteomes" id="UP000317494">
    <property type="component" value="Unassembled WGS sequence"/>
</dbReference>
<feature type="region of interest" description="Disordered" evidence="9">
    <location>
        <begin position="533"/>
        <end position="596"/>
    </location>
</feature>
<comment type="caution">
    <text evidence="13">The sequence shown here is derived from an EMBL/GenBank/DDBJ whole genome shotgun (WGS) entry which is preliminary data.</text>
</comment>
<feature type="domain" description="Cyclic nucleotide-binding" evidence="11">
    <location>
        <begin position="357"/>
        <end position="460"/>
    </location>
</feature>
<feature type="transmembrane region" description="Helical" evidence="10">
    <location>
        <begin position="62"/>
        <end position="81"/>
    </location>
</feature>
<organism evidence="13 15">
    <name type="scientific">Synchytrium endobioticum</name>
    <dbReference type="NCBI Taxonomy" id="286115"/>
    <lineage>
        <taxon>Eukaryota</taxon>
        <taxon>Fungi</taxon>
        <taxon>Fungi incertae sedis</taxon>
        <taxon>Chytridiomycota</taxon>
        <taxon>Chytridiomycota incertae sedis</taxon>
        <taxon>Chytridiomycetes</taxon>
        <taxon>Synchytriales</taxon>
        <taxon>Synchytriaceae</taxon>
        <taxon>Synchytrium</taxon>
    </lineage>
</organism>
<dbReference type="InterPro" id="IPR005821">
    <property type="entry name" value="Ion_trans_dom"/>
</dbReference>
<feature type="compositionally biased region" description="Polar residues" evidence="9">
    <location>
        <begin position="684"/>
        <end position="695"/>
    </location>
</feature>
<dbReference type="SMART" id="SM00100">
    <property type="entry name" value="cNMP"/>
    <property type="match status" value="1"/>
</dbReference>
<feature type="transmembrane region" description="Helical" evidence="10">
    <location>
        <begin position="120"/>
        <end position="140"/>
    </location>
</feature>
<dbReference type="CDD" id="cd00038">
    <property type="entry name" value="CAP_ED"/>
    <property type="match status" value="1"/>
</dbReference>
<dbReference type="Gene3D" id="1.10.287.630">
    <property type="entry name" value="Helix hairpin bin"/>
    <property type="match status" value="1"/>
</dbReference>
<dbReference type="EMBL" id="QEAN01000455">
    <property type="protein sequence ID" value="TPX36422.1"/>
    <property type="molecule type" value="Genomic_DNA"/>
</dbReference>
<proteinExistence type="predicted"/>
<dbReference type="EMBL" id="QEAM01000529">
    <property type="protein sequence ID" value="TPX39037.1"/>
    <property type="molecule type" value="Genomic_DNA"/>
</dbReference>
<feature type="compositionally biased region" description="Polar residues" evidence="9">
    <location>
        <begin position="568"/>
        <end position="581"/>
    </location>
</feature>
<dbReference type="Gene3D" id="1.10.287.70">
    <property type="match status" value="1"/>
</dbReference>
<feature type="region of interest" description="Disordered" evidence="9">
    <location>
        <begin position="481"/>
        <end position="513"/>
    </location>
</feature>
<feature type="transmembrane region" description="Helical" evidence="10">
    <location>
        <begin position="171"/>
        <end position="192"/>
    </location>
</feature>
<comment type="subcellular location">
    <subcellularLocation>
        <location evidence="1">Membrane</location>
        <topology evidence="1">Multi-pass membrane protein</topology>
    </subcellularLocation>
</comment>
<dbReference type="GO" id="GO:0005221">
    <property type="term" value="F:intracellularly cyclic nucleotide-activated monoatomic cation channel activity"/>
    <property type="evidence" value="ECO:0007669"/>
    <property type="project" value="InterPro"/>
</dbReference>
<evidence type="ECO:0000313" key="13">
    <source>
        <dbReference type="EMBL" id="TPX39037.1"/>
    </source>
</evidence>
<evidence type="ECO:0000259" key="11">
    <source>
        <dbReference type="PROSITE" id="PS50042"/>
    </source>
</evidence>
<dbReference type="PANTHER" id="PTHR45638:SF19">
    <property type="entry name" value="CYCLIC NUCLEOTIDE-BINDING DOMAIN-CONTAINING PROTEIN"/>
    <property type="match status" value="1"/>
</dbReference>
<evidence type="ECO:0000256" key="4">
    <source>
        <dbReference type="ARBA" id="ARBA00022989"/>
    </source>
</evidence>
<keyword evidence="7" id="KW-1071">Ligand-gated ion channel</keyword>
<dbReference type="AlphaFoldDB" id="A0A507CDA3"/>
<feature type="transmembrane region" description="Helical" evidence="10">
    <location>
        <begin position="254"/>
        <end position="275"/>
    </location>
</feature>
<keyword evidence="8" id="KW-0407">Ion channel</keyword>
<keyword evidence="5" id="KW-0406">Ion transport</keyword>
<dbReference type="Gene3D" id="2.60.120.10">
    <property type="entry name" value="Jelly Rolls"/>
    <property type="match status" value="1"/>
</dbReference>
<feature type="transmembrane region" description="Helical" evidence="10">
    <location>
        <begin position="31"/>
        <end position="55"/>
    </location>
</feature>
<evidence type="ECO:0000256" key="9">
    <source>
        <dbReference type="SAM" id="MobiDB-lite"/>
    </source>
</evidence>
<protein>
    <recommendedName>
        <fullName evidence="11">Cyclic nucleotide-binding domain-containing protein</fullName>
    </recommendedName>
</protein>
<evidence type="ECO:0000256" key="10">
    <source>
        <dbReference type="SAM" id="Phobius"/>
    </source>
</evidence>
<keyword evidence="6 10" id="KW-0472">Membrane</keyword>
<evidence type="ECO:0000256" key="3">
    <source>
        <dbReference type="ARBA" id="ARBA00022692"/>
    </source>
</evidence>
<feature type="compositionally biased region" description="Basic and acidic residues" evidence="9">
    <location>
        <begin position="491"/>
        <end position="501"/>
    </location>
</feature>
<dbReference type="InterPro" id="IPR050866">
    <property type="entry name" value="CNG_cation_channel"/>
</dbReference>
<accession>A0A507CDA3</accession>
<dbReference type="FunFam" id="1.10.287.630:FF:000001">
    <property type="entry name" value="Cyclic nucleotide-gated channel alpha 3"/>
    <property type="match status" value="1"/>
</dbReference>
<dbReference type="PRINTS" id="PR01463">
    <property type="entry name" value="EAGCHANLFMLY"/>
</dbReference>
<dbReference type="VEuPathDB" id="FungiDB:SeMB42_g07086"/>
<dbReference type="InterPro" id="IPR000595">
    <property type="entry name" value="cNMP-bd_dom"/>
</dbReference>
<gene>
    <name evidence="13" type="ORF">SeLEV6574_g07450</name>
    <name evidence="12" type="ORF">SeMB42_g07086</name>
</gene>